<protein>
    <submittedName>
        <fullName evidence="1">Uncharacterized protein</fullName>
    </submittedName>
</protein>
<organism evidence="1 2">
    <name type="scientific">Bionectria ochroleuca</name>
    <name type="common">Gliocladium roseum</name>
    <dbReference type="NCBI Taxonomy" id="29856"/>
    <lineage>
        <taxon>Eukaryota</taxon>
        <taxon>Fungi</taxon>
        <taxon>Dikarya</taxon>
        <taxon>Ascomycota</taxon>
        <taxon>Pezizomycotina</taxon>
        <taxon>Sordariomycetes</taxon>
        <taxon>Hypocreomycetidae</taxon>
        <taxon>Hypocreales</taxon>
        <taxon>Bionectriaceae</taxon>
        <taxon>Clonostachys</taxon>
    </lineage>
</organism>
<proteinExistence type="predicted"/>
<dbReference type="EMBL" id="CABFNS010000823">
    <property type="protein sequence ID" value="VUC30671.1"/>
    <property type="molecule type" value="Genomic_DNA"/>
</dbReference>
<name>A0ABY6UKY8_BIOOC</name>
<accession>A0ABY6UKY8</accession>
<evidence type="ECO:0000313" key="2">
    <source>
        <dbReference type="Proteomes" id="UP000766486"/>
    </source>
</evidence>
<gene>
    <name evidence="1" type="ORF">CLO192961_LOCUS291806</name>
</gene>
<sequence length="49" mass="5831">MVSQLLANYSNWINIADIGCHENQIHDSNILLCYKKVFIYDTYLFDNYL</sequence>
<comment type="caution">
    <text evidence="1">The sequence shown here is derived from an EMBL/GenBank/DDBJ whole genome shotgun (WGS) entry which is preliminary data.</text>
</comment>
<reference evidence="1 2" key="1">
    <citation type="submission" date="2019-06" db="EMBL/GenBank/DDBJ databases">
        <authorList>
            <person name="Broberg M."/>
        </authorList>
    </citation>
    <scope>NUCLEOTIDE SEQUENCE [LARGE SCALE GENOMIC DNA]</scope>
</reference>
<dbReference type="Proteomes" id="UP000766486">
    <property type="component" value="Unassembled WGS sequence"/>
</dbReference>
<keyword evidence="2" id="KW-1185">Reference proteome</keyword>
<evidence type="ECO:0000313" key="1">
    <source>
        <dbReference type="EMBL" id="VUC30671.1"/>
    </source>
</evidence>